<evidence type="ECO:0000256" key="1">
    <source>
        <dbReference type="SAM" id="Phobius"/>
    </source>
</evidence>
<evidence type="ECO:0000313" key="3">
    <source>
        <dbReference type="Proteomes" id="UP000434639"/>
    </source>
</evidence>
<sequence length="211" mass="24250">MSLTVQFYTMFAMAGMGAWLGAALDTYRRFLVRSKRAGWIVFFHDIVFWLLQSILFFYVLLLVNEGELRVYMFLAILCGFAAYQGLLKGIYMAALNFFIRTVMLIAKVLAGIGNFVLIKPVKAVFRLVFLIAAGLLNLFWKISKWTFLFLWGAVKIVLSPVKWALRLLWKLLPAFLKKFISKIFVKAEGFAGKAKNLLLNTWNRIKRITGK</sequence>
<feature type="transmembrane region" description="Helical" evidence="1">
    <location>
        <begin position="98"/>
        <end position="117"/>
    </location>
</feature>
<dbReference type="EMBL" id="WMIB01000025">
    <property type="protein sequence ID" value="MTH55243.1"/>
    <property type="molecule type" value="Genomic_DNA"/>
</dbReference>
<name>A0A7X2V6N5_9BACI</name>
<dbReference type="Pfam" id="PF09578">
    <property type="entry name" value="Spore_YabQ"/>
    <property type="match status" value="1"/>
</dbReference>
<keyword evidence="3" id="KW-1185">Reference proteome</keyword>
<comment type="caution">
    <text evidence="2">The sequence shown here is derived from an EMBL/GenBank/DDBJ whole genome shotgun (WGS) entry which is preliminary data.</text>
</comment>
<protein>
    <submittedName>
        <fullName evidence="2">Spore cortex biosynthesis protein YabQ</fullName>
    </submittedName>
</protein>
<keyword evidence="1" id="KW-0812">Transmembrane</keyword>
<gene>
    <name evidence="2" type="primary">yabQ</name>
    <name evidence="2" type="ORF">GKZ89_17750</name>
</gene>
<dbReference type="InterPro" id="IPR019074">
    <property type="entry name" value="YabQ"/>
</dbReference>
<proteinExistence type="predicted"/>
<feature type="transmembrane region" description="Helical" evidence="1">
    <location>
        <begin position="68"/>
        <end position="86"/>
    </location>
</feature>
<dbReference type="AlphaFoldDB" id="A0A7X2V6N5"/>
<dbReference type="OrthoDB" id="1653819at2"/>
<dbReference type="RefSeq" id="WP_155113742.1">
    <property type="nucleotide sequence ID" value="NZ_WMIB01000025.1"/>
</dbReference>
<feature type="transmembrane region" description="Helical" evidence="1">
    <location>
        <begin position="147"/>
        <end position="169"/>
    </location>
</feature>
<feature type="transmembrane region" description="Helical" evidence="1">
    <location>
        <begin position="123"/>
        <end position="140"/>
    </location>
</feature>
<reference evidence="2 3" key="1">
    <citation type="journal article" date="2017" name="Int. J. Syst. Evol. Microbiol.">
        <title>Bacillus mangrovi sp. nov., isolated from a sediment sample from a mangrove forest.</title>
        <authorList>
            <person name="Gupta V."/>
            <person name="Singh P.K."/>
            <person name="Korpole S."/>
            <person name="Tanuku N.R.S."/>
            <person name="Pinnaka A.K."/>
        </authorList>
    </citation>
    <scope>NUCLEOTIDE SEQUENCE [LARGE SCALE GENOMIC DNA]</scope>
    <source>
        <strain evidence="2 3">KCTC 33872</strain>
    </source>
</reference>
<keyword evidence="1" id="KW-1133">Transmembrane helix</keyword>
<feature type="transmembrane region" description="Helical" evidence="1">
    <location>
        <begin position="6"/>
        <end position="27"/>
    </location>
</feature>
<feature type="transmembrane region" description="Helical" evidence="1">
    <location>
        <begin position="39"/>
        <end position="62"/>
    </location>
</feature>
<dbReference type="Proteomes" id="UP000434639">
    <property type="component" value="Unassembled WGS sequence"/>
</dbReference>
<evidence type="ECO:0000313" key="2">
    <source>
        <dbReference type="EMBL" id="MTH55243.1"/>
    </source>
</evidence>
<accession>A0A7X2V6N5</accession>
<keyword evidence="1" id="KW-0472">Membrane</keyword>
<dbReference type="NCBIfam" id="TIGR02893">
    <property type="entry name" value="spore_yabQ"/>
    <property type="match status" value="1"/>
</dbReference>
<organism evidence="2 3">
    <name type="scientific">Metabacillus mangrovi</name>
    <dbReference type="NCBI Taxonomy" id="1491830"/>
    <lineage>
        <taxon>Bacteria</taxon>
        <taxon>Bacillati</taxon>
        <taxon>Bacillota</taxon>
        <taxon>Bacilli</taxon>
        <taxon>Bacillales</taxon>
        <taxon>Bacillaceae</taxon>
        <taxon>Metabacillus</taxon>
    </lineage>
</organism>